<evidence type="ECO:0000313" key="3">
    <source>
        <dbReference type="Proteomes" id="UP001597018"/>
    </source>
</evidence>
<proteinExistence type="predicted"/>
<gene>
    <name evidence="2" type="ORF">ACFQ16_13970</name>
</gene>
<name>A0ABW3FR47_9PSEU</name>
<keyword evidence="1" id="KW-0812">Transmembrane</keyword>
<dbReference type="EMBL" id="JBHTIW010000009">
    <property type="protein sequence ID" value="MFD0920856.1"/>
    <property type="molecule type" value="Genomic_DNA"/>
</dbReference>
<evidence type="ECO:0000313" key="2">
    <source>
        <dbReference type="EMBL" id="MFD0920856.1"/>
    </source>
</evidence>
<comment type="caution">
    <text evidence="2">The sequence shown here is derived from an EMBL/GenBank/DDBJ whole genome shotgun (WGS) entry which is preliminary data.</text>
</comment>
<keyword evidence="3" id="KW-1185">Reference proteome</keyword>
<dbReference type="Proteomes" id="UP001597018">
    <property type="component" value="Unassembled WGS sequence"/>
</dbReference>
<evidence type="ECO:0000256" key="1">
    <source>
        <dbReference type="SAM" id="Phobius"/>
    </source>
</evidence>
<feature type="transmembrane region" description="Helical" evidence="1">
    <location>
        <begin position="40"/>
        <end position="62"/>
    </location>
</feature>
<reference evidence="3" key="1">
    <citation type="journal article" date="2019" name="Int. J. Syst. Evol. Microbiol.">
        <title>The Global Catalogue of Microorganisms (GCM) 10K type strain sequencing project: providing services to taxonomists for standard genome sequencing and annotation.</title>
        <authorList>
            <consortium name="The Broad Institute Genomics Platform"/>
            <consortium name="The Broad Institute Genome Sequencing Center for Infectious Disease"/>
            <person name="Wu L."/>
            <person name="Ma J."/>
        </authorList>
    </citation>
    <scope>NUCLEOTIDE SEQUENCE [LARGE SCALE GENOMIC DNA]</scope>
    <source>
        <strain evidence="3">CCUG 56401</strain>
    </source>
</reference>
<accession>A0ABW3FR47</accession>
<keyword evidence="1" id="KW-0472">Membrane</keyword>
<organism evidence="2 3">
    <name type="scientific">Saccharopolyspora rosea</name>
    <dbReference type="NCBI Taxonomy" id="524884"/>
    <lineage>
        <taxon>Bacteria</taxon>
        <taxon>Bacillati</taxon>
        <taxon>Actinomycetota</taxon>
        <taxon>Actinomycetes</taxon>
        <taxon>Pseudonocardiales</taxon>
        <taxon>Pseudonocardiaceae</taxon>
        <taxon>Saccharopolyspora</taxon>
    </lineage>
</organism>
<protein>
    <submittedName>
        <fullName evidence="2">Uncharacterized protein</fullName>
    </submittedName>
</protein>
<keyword evidence="1" id="KW-1133">Transmembrane helix</keyword>
<dbReference type="RefSeq" id="WP_263250537.1">
    <property type="nucleotide sequence ID" value="NZ_BAABLT010000011.1"/>
</dbReference>
<sequence>MITSVGQRVRAGVSEVRARQRKAREFLAGAAESMRDRLQFLGLVLWVIALPILLPVAVMFLFGNL</sequence>